<reference evidence="11 12" key="1">
    <citation type="journal article" date="2012" name="Extremophiles">
        <title>Thermotomaculum hydrothermale gen. nov., sp. nov., a novel heterotrophic thermophile within the phylum Acidobacteria from a deep-sea hydrothermal vent chimney in the Southern Okinawa Trough.</title>
        <authorList>
            <person name="Izumi H."/>
            <person name="Nunoura T."/>
            <person name="Miyazaki M."/>
            <person name="Mino S."/>
            <person name="Toki T."/>
            <person name="Takai K."/>
            <person name="Sako Y."/>
            <person name="Sawabe T."/>
            <person name="Nakagawa S."/>
        </authorList>
    </citation>
    <scope>NUCLEOTIDE SEQUENCE [LARGE SCALE GENOMIC DNA]</scope>
    <source>
        <strain evidence="11 12">AC55</strain>
    </source>
</reference>
<accession>A0A7R6PV31</accession>
<dbReference type="Gene3D" id="2.120.10.60">
    <property type="entry name" value="Tricorn protease N-terminal domain"/>
    <property type="match status" value="1"/>
</dbReference>
<dbReference type="SUPFAM" id="SSF50156">
    <property type="entry name" value="PDZ domain-like"/>
    <property type="match status" value="1"/>
</dbReference>
<dbReference type="SUPFAM" id="SSF82171">
    <property type="entry name" value="DPP6 N-terminal domain-like"/>
    <property type="match status" value="1"/>
</dbReference>
<proteinExistence type="inferred from homology"/>
<dbReference type="PIRSF" id="PIRSF036421">
    <property type="entry name" value="Tricorn_protease"/>
    <property type="match status" value="1"/>
</dbReference>
<evidence type="ECO:0000256" key="2">
    <source>
        <dbReference type="ARBA" id="ARBA00008524"/>
    </source>
</evidence>
<dbReference type="AlphaFoldDB" id="A0A7R6PV31"/>
<dbReference type="InterPro" id="IPR001478">
    <property type="entry name" value="PDZ"/>
</dbReference>
<dbReference type="Proteomes" id="UP000595564">
    <property type="component" value="Chromosome"/>
</dbReference>
<feature type="domain" description="PDZ" evidence="10">
    <location>
        <begin position="765"/>
        <end position="819"/>
    </location>
</feature>
<dbReference type="CDD" id="cd07562">
    <property type="entry name" value="Peptidase_S41_TRI"/>
    <property type="match status" value="1"/>
</dbReference>
<dbReference type="Gene3D" id="3.30.750.44">
    <property type="match status" value="1"/>
</dbReference>
<keyword evidence="4 7" id="KW-0645">Protease</keyword>
<dbReference type="InterPro" id="IPR028204">
    <property type="entry name" value="Tricorn_C1"/>
</dbReference>
<comment type="similarity">
    <text evidence="2 7">Belongs to the peptidase S41B family.</text>
</comment>
<evidence type="ECO:0000256" key="7">
    <source>
        <dbReference type="PIRNR" id="PIRNR036421"/>
    </source>
</evidence>
<sequence length="1082" mass="124154">MIENTIGGIMKKIGIFVFIFLFALTQVKAENPVLRFPSLSPDGSKIAFEYQGDIFVANIDGTNVKRLTVHQAYDAYPVFSPDGSEIAFTSDRFGHFDVFKVSVEGSVPERVTYYGSPDVALDWSKKYGILFSTLRNFRQVEWEREIFSANLKDKTPKRILNAVAQDAKVSPDGKLIALVKGECRIAREAYKGSANRDLWIYNVKKDKYFKITEFNGQDFNPVWVEKRKLYFLSARDGRHNVYSLELNNDGSKVLNIKQITFVKDFPINYMSASKDGKVIAYEKAGKIYILKDGKTKEFSPSLSKDYVFDPIKLKNFSSKIESVSVSPNGKFIAFSVHGEVFVKLNDDKKTKSVNISKSPFRDRDVAWIDDYNLVFSSDRSGNYDLYLAKSADKRSKNLYTALKFKIVRLTDSKGEERKPIVSPDGKRIIYRENNGKLIIADINLEKEKLENKRVLLDGWATPEGVTFSPDGNYIAYSIVDLTFNEDVYILPLKEGAKPVNVSMFPRGDKHPVWSPDGSKLAFLSQRNRSDYDVWFVWLKKSDYQKTKQDWEDEKILKQLEEKDKKKEKSKKEKNSKKEEKKKPIQIDFDEIYNRVVQVTSLPGDEGGLAFSKDGEKIYYTTKLPGKKDKDLFSIKWDGTETKAITRDGRGVYNLTYTKHGLFFLRKRGTLAKVSLKSNKVKSLPFSARMRINYPAELNQMFEEGWRILKYNFYDPEFHGRNWNKLKKLYKPICLAATNKHDFRDYFNEMLGQLNASHMGLYGGGRENVERESVGRIGVEVEPLKKGVKVTHIVPDSPADKEFSKLYVGDVILSVNGNEVTRDTNFWSFFSDTVNKRVYLDVKGKDGKIREVVIRPVASLRNELYREYVEFNRKLVEKYSNGKLGYIHIQGMDMPSFERFERDLEAAGKGKEGLVIDVRFNGGGWTTDYLMAILNVKQHAYTIPRGATDSLKNHLKFRNYYPFAERLPFYPWTKPSIALCNSSSYSNAEIFSHAYKTLGIGKLVGRPTFGAVISTDGETLIDGMYIRKPFRAWFVYKTDKDMEGNPAIPDYIVNNPPDWKVKGEDLQLKKACEVLLKEIDKKK</sequence>
<dbReference type="Pfam" id="PF26550">
    <property type="entry name" value="Tricorn_2nd"/>
    <property type="match status" value="1"/>
</dbReference>
<dbReference type="GO" id="GO:0008236">
    <property type="term" value="F:serine-type peptidase activity"/>
    <property type="evidence" value="ECO:0007669"/>
    <property type="project" value="UniProtKB-UniRule"/>
</dbReference>
<dbReference type="EC" id="3.4.21.-" evidence="7"/>
<feature type="region of interest" description="Disordered" evidence="9">
    <location>
        <begin position="562"/>
        <end position="581"/>
    </location>
</feature>
<dbReference type="PANTHER" id="PTHR43253:SF1">
    <property type="entry name" value="TRICORN PROTEASE HOMOLOG 2-RELATED"/>
    <property type="match status" value="1"/>
</dbReference>
<feature type="active site" description="Charge relay system" evidence="8">
    <location>
        <position position="757"/>
    </location>
</feature>
<dbReference type="GO" id="GO:0005737">
    <property type="term" value="C:cytoplasm"/>
    <property type="evidence" value="ECO:0007669"/>
    <property type="project" value="UniProtKB-SubCell"/>
</dbReference>
<dbReference type="Pfam" id="PF26549">
    <property type="entry name" value="Tricorn_N"/>
    <property type="match status" value="1"/>
</dbReference>
<feature type="active site" description="Charge relay system" evidence="8">
    <location>
        <position position="1042"/>
    </location>
</feature>
<dbReference type="PANTHER" id="PTHR43253">
    <property type="entry name" value="TRICORN PROTEASE HOMOLOG 2-RELATED"/>
    <property type="match status" value="1"/>
</dbReference>
<dbReference type="SMART" id="SM00228">
    <property type="entry name" value="PDZ"/>
    <property type="match status" value="1"/>
</dbReference>
<comment type="subcellular location">
    <subcellularLocation>
        <location evidence="1 7">Cytoplasm</location>
    </subcellularLocation>
</comment>
<evidence type="ECO:0000256" key="8">
    <source>
        <dbReference type="PIRSR" id="PIRSR036421-1"/>
    </source>
</evidence>
<dbReference type="KEGG" id="thyd:TTHT_1790"/>
<evidence type="ECO:0000313" key="12">
    <source>
        <dbReference type="Proteomes" id="UP000595564"/>
    </source>
</evidence>
<dbReference type="Gene3D" id="2.120.10.30">
    <property type="entry name" value="TolB, C-terminal domain"/>
    <property type="match status" value="2"/>
</dbReference>
<gene>
    <name evidence="11" type="ORF">TTHT_1790</name>
</gene>
<dbReference type="Pfam" id="PF03572">
    <property type="entry name" value="Peptidase_S41"/>
    <property type="match status" value="1"/>
</dbReference>
<protein>
    <recommendedName>
        <fullName evidence="7">Tricorn protease homolog</fullName>
        <ecNumber evidence="7">3.4.21.-</ecNumber>
    </recommendedName>
</protein>
<keyword evidence="6 7" id="KW-0720">Serine protease</keyword>
<dbReference type="Pfam" id="PF13180">
    <property type="entry name" value="PDZ_2"/>
    <property type="match status" value="1"/>
</dbReference>
<evidence type="ECO:0000256" key="1">
    <source>
        <dbReference type="ARBA" id="ARBA00004496"/>
    </source>
</evidence>
<evidence type="ECO:0000313" key="11">
    <source>
        <dbReference type="EMBL" id="BBB33252.1"/>
    </source>
</evidence>
<organism evidence="11 12">
    <name type="scientific">Thermotomaculum hydrothermale</name>
    <dbReference type="NCBI Taxonomy" id="981385"/>
    <lineage>
        <taxon>Bacteria</taxon>
        <taxon>Pseudomonadati</taxon>
        <taxon>Acidobacteriota</taxon>
        <taxon>Holophagae</taxon>
        <taxon>Thermotomaculales</taxon>
        <taxon>Thermotomaculaceae</taxon>
        <taxon>Thermotomaculum</taxon>
    </lineage>
</organism>
<dbReference type="InterPro" id="IPR036034">
    <property type="entry name" value="PDZ_sf"/>
</dbReference>
<dbReference type="PROSITE" id="PS50106">
    <property type="entry name" value="PDZ"/>
    <property type="match status" value="1"/>
</dbReference>
<evidence type="ECO:0000256" key="3">
    <source>
        <dbReference type="ARBA" id="ARBA00022490"/>
    </source>
</evidence>
<evidence type="ECO:0000256" key="9">
    <source>
        <dbReference type="SAM" id="MobiDB-lite"/>
    </source>
</evidence>
<dbReference type="InterPro" id="IPR005151">
    <property type="entry name" value="Tail-specific_protease"/>
</dbReference>
<dbReference type="SUPFAM" id="SSF69304">
    <property type="entry name" value="Tricorn protease N-terminal domain"/>
    <property type="match status" value="1"/>
</dbReference>
<dbReference type="InterPro" id="IPR012393">
    <property type="entry name" value="Tricorn_protease"/>
</dbReference>
<dbReference type="InterPro" id="IPR011042">
    <property type="entry name" value="6-blade_b-propeller_TolB-like"/>
</dbReference>
<evidence type="ECO:0000256" key="5">
    <source>
        <dbReference type="ARBA" id="ARBA00022801"/>
    </source>
</evidence>
<dbReference type="SMART" id="SM00245">
    <property type="entry name" value="TSPc"/>
    <property type="match status" value="1"/>
</dbReference>
<comment type="function">
    <text evidence="7">Degrades oligopeptides.</text>
</comment>
<dbReference type="Gene3D" id="2.30.42.10">
    <property type="match status" value="1"/>
</dbReference>
<dbReference type="Pfam" id="PF14684">
    <property type="entry name" value="Tricorn_C1"/>
    <property type="match status" value="1"/>
</dbReference>
<keyword evidence="3 7" id="KW-0963">Cytoplasm</keyword>
<feature type="active site" description="Nucleophile" evidence="8">
    <location>
        <position position="985"/>
    </location>
</feature>
<evidence type="ECO:0000256" key="6">
    <source>
        <dbReference type="ARBA" id="ARBA00022825"/>
    </source>
</evidence>
<dbReference type="GO" id="GO:0006508">
    <property type="term" value="P:proteolysis"/>
    <property type="evidence" value="ECO:0007669"/>
    <property type="project" value="UniProtKB-UniRule"/>
</dbReference>
<dbReference type="EMBL" id="AP017470">
    <property type="protein sequence ID" value="BBB33252.1"/>
    <property type="molecule type" value="Genomic_DNA"/>
</dbReference>
<keyword evidence="12" id="KW-1185">Reference proteome</keyword>
<keyword evidence="5 7" id="KW-0378">Hydrolase</keyword>
<evidence type="ECO:0000256" key="4">
    <source>
        <dbReference type="ARBA" id="ARBA00022670"/>
    </source>
</evidence>
<dbReference type="SUPFAM" id="SSF52096">
    <property type="entry name" value="ClpP/crotonase"/>
    <property type="match status" value="1"/>
</dbReference>
<name>A0A7R6PV31_9BACT</name>
<dbReference type="Gene3D" id="3.90.226.10">
    <property type="entry name" value="2-enoyl-CoA Hydratase, Chain A, domain 1"/>
    <property type="match status" value="1"/>
</dbReference>
<dbReference type="InterPro" id="IPR029045">
    <property type="entry name" value="ClpP/crotonase-like_dom_sf"/>
</dbReference>
<evidence type="ECO:0000259" key="10">
    <source>
        <dbReference type="PROSITE" id="PS50106"/>
    </source>
</evidence>